<evidence type="ECO:0000313" key="7">
    <source>
        <dbReference type="Proteomes" id="UP000292445"/>
    </source>
</evidence>
<evidence type="ECO:0000313" key="6">
    <source>
        <dbReference type="EMBL" id="RZS78175.1"/>
    </source>
</evidence>
<dbReference type="RefSeq" id="WP_130360745.1">
    <property type="nucleotide sequence ID" value="NZ_SGXC01000003.1"/>
</dbReference>
<evidence type="ECO:0000256" key="1">
    <source>
        <dbReference type="ARBA" id="ARBA00022448"/>
    </source>
</evidence>
<reference evidence="6 7" key="1">
    <citation type="submission" date="2019-02" db="EMBL/GenBank/DDBJ databases">
        <title>Genomic Encyclopedia of Type Strains, Phase IV (KMG-IV): sequencing the most valuable type-strain genomes for metagenomic binning, comparative biology and taxonomic classification.</title>
        <authorList>
            <person name="Goeker M."/>
        </authorList>
    </citation>
    <scope>NUCLEOTIDE SEQUENCE [LARGE SCALE GENOMIC DNA]</scope>
    <source>
        <strain evidence="6 7">K24</strain>
    </source>
</reference>
<proteinExistence type="predicted"/>
<dbReference type="GO" id="GO:0016887">
    <property type="term" value="F:ATP hydrolysis activity"/>
    <property type="evidence" value="ECO:0007669"/>
    <property type="project" value="InterPro"/>
</dbReference>
<evidence type="ECO:0000256" key="2">
    <source>
        <dbReference type="ARBA" id="ARBA00022475"/>
    </source>
</evidence>
<dbReference type="PROSITE" id="PS50893">
    <property type="entry name" value="ABC_TRANSPORTER_2"/>
    <property type="match status" value="1"/>
</dbReference>
<dbReference type="GO" id="GO:0005524">
    <property type="term" value="F:ATP binding"/>
    <property type="evidence" value="ECO:0007669"/>
    <property type="project" value="UniProtKB-KW"/>
</dbReference>
<keyword evidence="3" id="KW-0547">Nucleotide-binding</keyword>
<evidence type="ECO:0000259" key="5">
    <source>
        <dbReference type="PROSITE" id="PS50893"/>
    </source>
</evidence>
<keyword evidence="1" id="KW-0813">Transport</keyword>
<organism evidence="6 7">
    <name type="scientific">Pigmentiphaga kullae</name>
    <dbReference type="NCBI Taxonomy" id="151784"/>
    <lineage>
        <taxon>Bacteria</taxon>
        <taxon>Pseudomonadati</taxon>
        <taxon>Pseudomonadota</taxon>
        <taxon>Betaproteobacteria</taxon>
        <taxon>Burkholderiales</taxon>
        <taxon>Alcaligenaceae</taxon>
        <taxon>Pigmentiphaga</taxon>
    </lineage>
</organism>
<gene>
    <name evidence="6" type="ORF">EV675_4817</name>
</gene>
<protein>
    <submittedName>
        <fullName evidence="6">Branched-chain amino acid transport system ATP-binding protein</fullName>
    </submittedName>
</protein>
<keyword evidence="4 6" id="KW-0067">ATP-binding</keyword>
<dbReference type="AlphaFoldDB" id="A0A4Q7N7X2"/>
<dbReference type="SUPFAM" id="SSF52540">
    <property type="entry name" value="P-loop containing nucleoside triphosphate hydrolases"/>
    <property type="match status" value="1"/>
</dbReference>
<dbReference type="InterPro" id="IPR032823">
    <property type="entry name" value="BCA_ABC_TP_C"/>
</dbReference>
<accession>A0A4Q7N7X2</accession>
<dbReference type="Pfam" id="PF00005">
    <property type="entry name" value="ABC_tran"/>
    <property type="match status" value="1"/>
</dbReference>
<dbReference type="Pfam" id="PF12399">
    <property type="entry name" value="BCA_ABC_TP_C"/>
    <property type="match status" value="1"/>
</dbReference>
<dbReference type="InterPro" id="IPR003593">
    <property type="entry name" value="AAA+_ATPase"/>
</dbReference>
<evidence type="ECO:0000256" key="4">
    <source>
        <dbReference type="ARBA" id="ARBA00022840"/>
    </source>
</evidence>
<dbReference type="PANTHER" id="PTHR45772">
    <property type="entry name" value="CONSERVED COMPONENT OF ABC TRANSPORTER FOR NATURAL AMINO ACIDS-RELATED"/>
    <property type="match status" value="1"/>
</dbReference>
<comment type="caution">
    <text evidence="6">The sequence shown here is derived from an EMBL/GenBank/DDBJ whole genome shotgun (WGS) entry which is preliminary data.</text>
</comment>
<evidence type="ECO:0000256" key="3">
    <source>
        <dbReference type="ARBA" id="ARBA00022741"/>
    </source>
</evidence>
<dbReference type="Proteomes" id="UP000292445">
    <property type="component" value="Unassembled WGS sequence"/>
</dbReference>
<dbReference type="InterPro" id="IPR051120">
    <property type="entry name" value="ABC_AA/LPS_Transport"/>
</dbReference>
<dbReference type="InterPro" id="IPR003439">
    <property type="entry name" value="ABC_transporter-like_ATP-bd"/>
</dbReference>
<name>A0A4Q7N7X2_9BURK</name>
<sequence>MSAAPLQLVGLCKQYGALSVTRDVNLTLEAGARHALIGPNGAGKSTLVHQITGVIRPNAGKVLLEGRDVTAMPAEQRVKLGLARTFQINSLFNHLTVAENIGLALSAHRGLDGRIGRPLPARPAFVEEAVECLRELGLLDLAGRRVSELAYGQRRQIEIALALALKPRVLLLDEPVAGVPSTEGKRLFELLERLPRDVAVLVIEHDMSLVFRFARRITVLVEGAVLLEGGVDEVRTDPRVRDVYLGKRGHHD</sequence>
<dbReference type="GO" id="GO:0005886">
    <property type="term" value="C:plasma membrane"/>
    <property type="evidence" value="ECO:0007669"/>
    <property type="project" value="TreeGrafter"/>
</dbReference>
<dbReference type="InterPro" id="IPR027417">
    <property type="entry name" value="P-loop_NTPase"/>
</dbReference>
<dbReference type="OrthoDB" id="9781337at2"/>
<dbReference type="Gene3D" id="3.40.50.300">
    <property type="entry name" value="P-loop containing nucleotide triphosphate hydrolases"/>
    <property type="match status" value="1"/>
</dbReference>
<dbReference type="EMBL" id="SGXC01000003">
    <property type="protein sequence ID" value="RZS78175.1"/>
    <property type="molecule type" value="Genomic_DNA"/>
</dbReference>
<feature type="domain" description="ABC transporter" evidence="5">
    <location>
        <begin position="6"/>
        <end position="247"/>
    </location>
</feature>
<keyword evidence="2" id="KW-1003">Cell membrane</keyword>
<dbReference type="PANTHER" id="PTHR45772:SF2">
    <property type="entry name" value="ABC TRANSPORTER ATP-BINDING PROTEIN"/>
    <property type="match status" value="1"/>
</dbReference>
<dbReference type="SMART" id="SM00382">
    <property type="entry name" value="AAA"/>
    <property type="match status" value="1"/>
</dbReference>
<keyword evidence="2" id="KW-0472">Membrane</keyword>
<dbReference type="CDD" id="cd03219">
    <property type="entry name" value="ABC_Mj1267_LivG_branched"/>
    <property type="match status" value="1"/>
</dbReference>
<keyword evidence="7" id="KW-1185">Reference proteome</keyword>